<comment type="caution">
    <text evidence="3">The sequence shown here is derived from an EMBL/GenBank/DDBJ whole genome shotgun (WGS) entry which is preliminary data.</text>
</comment>
<dbReference type="Pfam" id="PF08534">
    <property type="entry name" value="Redoxin"/>
    <property type="match status" value="1"/>
</dbReference>
<dbReference type="Proteomes" id="UP000290204">
    <property type="component" value="Unassembled WGS sequence"/>
</dbReference>
<dbReference type="PANTHER" id="PTHR43640:SF1">
    <property type="entry name" value="THIOREDOXIN-DEPENDENT PEROXIREDOXIN"/>
    <property type="match status" value="1"/>
</dbReference>
<keyword evidence="4" id="KW-1185">Reference proteome</keyword>
<dbReference type="EMBL" id="SDHW01000001">
    <property type="protein sequence ID" value="RXK61537.1"/>
    <property type="molecule type" value="Genomic_DNA"/>
</dbReference>
<sequence>MKKILFSAVIVMAAFAFTALPEELTIGSSIPNANKKMKDISGKEYSFSDVKKKNGLLVVFSCNTCPWVIKNQQVAAEGYGYALGKEVGVIVLNSNEASRGDGDSQEKMKEYAKAQGYKYPYVMDDNSTMADAFGARVTPECYLFDKDMKLVYHGAITDNPKTPSESTRDHLKVAIDEIVGGKDVSMKTSKAMGCGIKRKS</sequence>
<organism evidence="3 4">
    <name type="scientific">Lacibacter luteus</name>
    <dbReference type="NCBI Taxonomy" id="2508719"/>
    <lineage>
        <taxon>Bacteria</taxon>
        <taxon>Pseudomonadati</taxon>
        <taxon>Bacteroidota</taxon>
        <taxon>Chitinophagia</taxon>
        <taxon>Chitinophagales</taxon>
        <taxon>Chitinophagaceae</taxon>
        <taxon>Lacibacter</taxon>
    </lineage>
</organism>
<dbReference type="PROSITE" id="PS51352">
    <property type="entry name" value="THIOREDOXIN_2"/>
    <property type="match status" value="1"/>
</dbReference>
<evidence type="ECO:0000313" key="4">
    <source>
        <dbReference type="Proteomes" id="UP000290204"/>
    </source>
</evidence>
<evidence type="ECO:0000259" key="2">
    <source>
        <dbReference type="PROSITE" id="PS51352"/>
    </source>
</evidence>
<dbReference type="InterPro" id="IPR013766">
    <property type="entry name" value="Thioredoxin_domain"/>
</dbReference>
<dbReference type="InterPro" id="IPR047262">
    <property type="entry name" value="PRX-like1"/>
</dbReference>
<feature type="chain" id="PRO_5020996439" evidence="1">
    <location>
        <begin position="19"/>
        <end position="200"/>
    </location>
</feature>
<dbReference type="AlphaFoldDB" id="A0A4Q1CKP6"/>
<reference evidence="3 4" key="1">
    <citation type="submission" date="2019-01" db="EMBL/GenBank/DDBJ databases">
        <title>Lacibacter sp. strain TTM-7.</title>
        <authorList>
            <person name="Chen W.-M."/>
        </authorList>
    </citation>
    <scope>NUCLEOTIDE SEQUENCE [LARGE SCALE GENOMIC DNA]</scope>
    <source>
        <strain evidence="3 4">TTM-7</strain>
    </source>
</reference>
<proteinExistence type="predicted"/>
<dbReference type="PANTHER" id="PTHR43640">
    <property type="entry name" value="OS07G0260300 PROTEIN"/>
    <property type="match status" value="1"/>
</dbReference>
<accession>A0A4Q1CKP6</accession>
<evidence type="ECO:0000256" key="1">
    <source>
        <dbReference type="SAM" id="SignalP"/>
    </source>
</evidence>
<keyword evidence="1" id="KW-0732">Signal</keyword>
<protein>
    <submittedName>
        <fullName evidence="3">Redoxin domain-containing protein</fullName>
    </submittedName>
</protein>
<dbReference type="SUPFAM" id="SSF52833">
    <property type="entry name" value="Thioredoxin-like"/>
    <property type="match status" value="1"/>
</dbReference>
<dbReference type="Gene3D" id="3.40.30.10">
    <property type="entry name" value="Glutaredoxin"/>
    <property type="match status" value="1"/>
</dbReference>
<feature type="domain" description="Thioredoxin" evidence="2">
    <location>
        <begin position="24"/>
        <end position="180"/>
    </location>
</feature>
<dbReference type="RefSeq" id="WP_129128910.1">
    <property type="nucleotide sequence ID" value="NZ_SDHW01000001.1"/>
</dbReference>
<dbReference type="InterPro" id="IPR036249">
    <property type="entry name" value="Thioredoxin-like_sf"/>
</dbReference>
<name>A0A4Q1CKP6_9BACT</name>
<evidence type="ECO:0000313" key="3">
    <source>
        <dbReference type="EMBL" id="RXK61537.1"/>
    </source>
</evidence>
<gene>
    <name evidence="3" type="ORF">ESA94_00515</name>
</gene>
<dbReference type="GO" id="GO:0016491">
    <property type="term" value="F:oxidoreductase activity"/>
    <property type="evidence" value="ECO:0007669"/>
    <property type="project" value="InterPro"/>
</dbReference>
<dbReference type="InterPro" id="IPR013740">
    <property type="entry name" value="Redoxin"/>
</dbReference>
<dbReference type="OrthoDB" id="9809746at2"/>
<feature type="signal peptide" evidence="1">
    <location>
        <begin position="1"/>
        <end position="18"/>
    </location>
</feature>